<evidence type="ECO:0000259" key="2">
    <source>
        <dbReference type="Pfam" id="PF01370"/>
    </source>
</evidence>
<sequence>MKILITGIAGFIGSHVAEHLQSLGHDVVGIDNFSDYYSVELKNKNAAVLKSKGIEILEADLRDVAVIGKLPKDVAYIFHFAAQPGIAATSTFEDYLTNNVIGTQNLLSYALKLTTLQLFVNIGTSSIYGLNATFAETVTPKPASHYGVTKLAAEQLVLCNSRLNKLKSCSLRLYSVYGSRERPDKLFTKLLDCGLNNKTFPLFEGSLLHLRSFTHVSDIVKGITSVIGKEAVCNSEIFNIGTEAEYTTQEGVDAVEKLLNTTIKFKQLPPRSGDQQRTKANIDKARKLLNYNPTVTLEEGVAEQLEWFRKL</sequence>
<accession>A0A7L4ZHD9</accession>
<evidence type="ECO:0000313" key="4">
    <source>
        <dbReference type="Proteomes" id="UP000464657"/>
    </source>
</evidence>
<dbReference type="Proteomes" id="UP000464657">
    <property type="component" value="Chromosome"/>
</dbReference>
<dbReference type="PANTHER" id="PTHR43000">
    <property type="entry name" value="DTDP-D-GLUCOSE 4,6-DEHYDRATASE-RELATED"/>
    <property type="match status" value="1"/>
</dbReference>
<protein>
    <submittedName>
        <fullName evidence="3">UDP-glucose 4-epimerase</fullName>
        <ecNumber evidence="3">5.1.3.2</ecNumber>
    </submittedName>
</protein>
<gene>
    <name evidence="3" type="ORF">IMCC3317_12490</name>
</gene>
<dbReference type="GO" id="GO:0003978">
    <property type="term" value="F:UDP-glucose 4-epimerase activity"/>
    <property type="evidence" value="ECO:0007669"/>
    <property type="project" value="UniProtKB-EC"/>
</dbReference>
<proteinExistence type="inferred from homology"/>
<evidence type="ECO:0000256" key="1">
    <source>
        <dbReference type="ARBA" id="ARBA00007637"/>
    </source>
</evidence>
<dbReference type="AlphaFoldDB" id="A0A7L4ZHD9"/>
<dbReference type="KEGG" id="kan:IMCC3317_12490"/>
<comment type="similarity">
    <text evidence="1">Belongs to the NAD(P)-dependent epimerase/dehydratase family.</text>
</comment>
<dbReference type="PRINTS" id="PR01713">
    <property type="entry name" value="NUCEPIMERASE"/>
</dbReference>
<reference evidence="3 4" key="1">
    <citation type="journal article" date="2013" name="Int. J. Syst. Evol. Microbiol.">
        <title>Kordia antarctica sp. nov., isolated from Antarctic seawater.</title>
        <authorList>
            <person name="Baek K."/>
            <person name="Choi A."/>
            <person name="Kang I."/>
            <person name="Lee K."/>
            <person name="Cho J.C."/>
        </authorList>
    </citation>
    <scope>NUCLEOTIDE SEQUENCE [LARGE SCALE GENOMIC DNA]</scope>
    <source>
        <strain evidence="3 4">IMCC3317</strain>
    </source>
</reference>
<dbReference type="OrthoDB" id="9801785at2"/>
<dbReference type="EC" id="5.1.3.2" evidence="3"/>
<keyword evidence="4" id="KW-1185">Reference proteome</keyword>
<dbReference type="InterPro" id="IPR001509">
    <property type="entry name" value="Epimerase_deHydtase"/>
</dbReference>
<evidence type="ECO:0000313" key="3">
    <source>
        <dbReference type="EMBL" id="QHI35901.1"/>
    </source>
</evidence>
<feature type="domain" description="NAD-dependent epimerase/dehydratase" evidence="2">
    <location>
        <begin position="3"/>
        <end position="241"/>
    </location>
</feature>
<keyword evidence="3" id="KW-0413">Isomerase</keyword>
<dbReference type="InterPro" id="IPR036291">
    <property type="entry name" value="NAD(P)-bd_dom_sf"/>
</dbReference>
<dbReference type="RefSeq" id="WP_160128613.1">
    <property type="nucleotide sequence ID" value="NZ_CP019288.1"/>
</dbReference>
<organism evidence="3 4">
    <name type="scientific">Kordia antarctica</name>
    <dbReference type="NCBI Taxonomy" id="1218801"/>
    <lineage>
        <taxon>Bacteria</taxon>
        <taxon>Pseudomonadati</taxon>
        <taxon>Bacteroidota</taxon>
        <taxon>Flavobacteriia</taxon>
        <taxon>Flavobacteriales</taxon>
        <taxon>Flavobacteriaceae</taxon>
        <taxon>Kordia</taxon>
    </lineage>
</organism>
<name>A0A7L4ZHD9_9FLAO</name>
<dbReference type="Pfam" id="PF01370">
    <property type="entry name" value="Epimerase"/>
    <property type="match status" value="1"/>
</dbReference>
<dbReference type="EMBL" id="CP019288">
    <property type="protein sequence ID" value="QHI35901.1"/>
    <property type="molecule type" value="Genomic_DNA"/>
</dbReference>
<dbReference type="SUPFAM" id="SSF51735">
    <property type="entry name" value="NAD(P)-binding Rossmann-fold domains"/>
    <property type="match status" value="1"/>
</dbReference>
<dbReference type="Gene3D" id="3.40.50.720">
    <property type="entry name" value="NAD(P)-binding Rossmann-like Domain"/>
    <property type="match status" value="1"/>
</dbReference>